<feature type="compositionally biased region" description="Basic and acidic residues" evidence="1">
    <location>
        <begin position="205"/>
        <end position="216"/>
    </location>
</feature>
<feature type="compositionally biased region" description="Basic and acidic residues" evidence="1">
    <location>
        <begin position="540"/>
        <end position="562"/>
    </location>
</feature>
<feature type="compositionally biased region" description="Polar residues" evidence="1">
    <location>
        <begin position="405"/>
        <end position="424"/>
    </location>
</feature>
<comment type="caution">
    <text evidence="2">The sequence shown here is derived from an EMBL/GenBank/DDBJ whole genome shotgun (WGS) entry which is preliminary data.</text>
</comment>
<name>A0A9P4L7X7_9PLEO</name>
<sequence>MVPSSNTPYNPSDNSAPFMVLPEHVFGFVDLKTLADIHQYLRESEAEEDIILANWVKDNYLYEPIDQGGRTIRTTEGFQNLDKAYRRVRSLTNKAQDKWPFFDRSWKSMPSATVRNNARGEAAPGVSLLGMNCEPRASRVTNGFDTTKHGDSPAPQLQVPFGRKQPSRYCPRPSQQTPIPLPANSKKQAKPEDQSDSINQPTPLKELEAEQEHEEQSEANSPQELPTSTDIFSGSKIQAMPLSKPAPNDEPEMVRAVSEVSSSEPLDVITMSDQPELSIESEAEGLRDAGGGKVRGPNGRYLPKDKSSPASAKPRGKSGSARVKDVKNMKSLAPMRTTLTEARHMSRASTDDDVLVYVQSPSPSSQDNELENSLSAQAAPTLKADTPTSIIASGNDRPTDRAANSDPNNHTHFHNGTSNSSTPSRILAAEAEAVASNLDRLPPGLARGPNKRKSEPLSQQGPRKRGRPRKSEQIMCSDQKADKGTEENTQQSSSQDATEKQTPRMTTRRTTRHSAATISNAPKEGEKPAEEDVDMGGIDIPREDIRTPRQDITPRVDTKPKSSVDTSPRVDLMTGEDTNAGHEGPSANDLLAIGLSKTSSPVQRSEPRQPTVIVQPMNGTTDDTPANVPDPTHTPGHVEYFARVHTFNGGVIEIPIVAEKVDNGENELIRKYAEWMGQEGGMDISFKQFRSIFGFAKRG</sequence>
<dbReference type="Proteomes" id="UP000800039">
    <property type="component" value="Unassembled WGS sequence"/>
</dbReference>
<gene>
    <name evidence="2" type="ORF">K460DRAFT_335547</name>
</gene>
<dbReference type="OrthoDB" id="3786824at2759"/>
<dbReference type="EMBL" id="ML976616">
    <property type="protein sequence ID" value="KAF1844628.1"/>
    <property type="molecule type" value="Genomic_DNA"/>
</dbReference>
<feature type="compositionally biased region" description="Polar residues" evidence="1">
    <location>
        <begin position="359"/>
        <end position="378"/>
    </location>
</feature>
<keyword evidence="3" id="KW-1185">Reference proteome</keyword>
<accession>A0A9P4L7X7</accession>
<protein>
    <submittedName>
        <fullName evidence="2">Uncharacterized protein</fullName>
    </submittedName>
</protein>
<feature type="compositionally biased region" description="Polar residues" evidence="1">
    <location>
        <begin position="220"/>
        <end position="236"/>
    </location>
</feature>
<reference evidence="2" key="1">
    <citation type="submission" date="2020-01" db="EMBL/GenBank/DDBJ databases">
        <authorList>
            <consortium name="DOE Joint Genome Institute"/>
            <person name="Haridas S."/>
            <person name="Albert R."/>
            <person name="Binder M."/>
            <person name="Bloem J."/>
            <person name="Labutti K."/>
            <person name="Salamov A."/>
            <person name="Andreopoulos B."/>
            <person name="Baker S.E."/>
            <person name="Barry K."/>
            <person name="Bills G."/>
            <person name="Bluhm B.H."/>
            <person name="Cannon C."/>
            <person name="Castanera R."/>
            <person name="Culley D.E."/>
            <person name="Daum C."/>
            <person name="Ezra D."/>
            <person name="Gonzalez J.B."/>
            <person name="Henrissat B."/>
            <person name="Kuo A."/>
            <person name="Liang C."/>
            <person name="Lipzen A."/>
            <person name="Lutzoni F."/>
            <person name="Magnuson J."/>
            <person name="Mondo S."/>
            <person name="Nolan M."/>
            <person name="Ohm R."/>
            <person name="Pangilinan J."/>
            <person name="Park H.-J."/>
            <person name="Ramirez L."/>
            <person name="Alfaro M."/>
            <person name="Sun H."/>
            <person name="Tritt A."/>
            <person name="Yoshinaga Y."/>
            <person name="Zwiers L.-H."/>
            <person name="Turgeon B.G."/>
            <person name="Goodwin S.B."/>
            <person name="Spatafora J.W."/>
            <person name="Crous P.W."/>
            <person name="Grigoriev I.V."/>
        </authorList>
    </citation>
    <scope>NUCLEOTIDE SEQUENCE</scope>
    <source>
        <strain evidence="2">CBS 394.84</strain>
    </source>
</reference>
<evidence type="ECO:0000256" key="1">
    <source>
        <dbReference type="SAM" id="MobiDB-lite"/>
    </source>
</evidence>
<evidence type="ECO:0000313" key="2">
    <source>
        <dbReference type="EMBL" id="KAF1844628.1"/>
    </source>
</evidence>
<dbReference type="AlphaFoldDB" id="A0A9P4L7X7"/>
<feature type="compositionally biased region" description="Polar residues" evidence="1">
    <location>
        <begin position="487"/>
        <end position="496"/>
    </location>
</feature>
<dbReference type="RefSeq" id="XP_040787191.1">
    <property type="nucleotide sequence ID" value="XM_040930952.1"/>
</dbReference>
<dbReference type="GeneID" id="63848204"/>
<feature type="region of interest" description="Disordered" evidence="1">
    <location>
        <begin position="137"/>
        <end position="570"/>
    </location>
</feature>
<proteinExistence type="predicted"/>
<organism evidence="2 3">
    <name type="scientific">Cucurbitaria berberidis CBS 394.84</name>
    <dbReference type="NCBI Taxonomy" id="1168544"/>
    <lineage>
        <taxon>Eukaryota</taxon>
        <taxon>Fungi</taxon>
        <taxon>Dikarya</taxon>
        <taxon>Ascomycota</taxon>
        <taxon>Pezizomycotina</taxon>
        <taxon>Dothideomycetes</taxon>
        <taxon>Pleosporomycetidae</taxon>
        <taxon>Pleosporales</taxon>
        <taxon>Pleosporineae</taxon>
        <taxon>Cucurbitariaceae</taxon>
        <taxon>Cucurbitaria</taxon>
    </lineage>
</organism>
<evidence type="ECO:0000313" key="3">
    <source>
        <dbReference type="Proteomes" id="UP000800039"/>
    </source>
</evidence>